<reference evidence="7 8" key="1">
    <citation type="journal article" date="2018" name="PLoS Genet.">
        <title>Population sequencing reveals clonal diversity and ancestral inbreeding in the grapevine cultivar Chardonnay.</title>
        <authorList>
            <person name="Roach M.J."/>
            <person name="Johnson D.L."/>
            <person name="Bohlmann J."/>
            <person name="van Vuuren H.J."/>
            <person name="Jones S.J."/>
            <person name="Pretorius I.S."/>
            <person name="Schmidt S.A."/>
            <person name="Borneman A.R."/>
        </authorList>
    </citation>
    <scope>NUCLEOTIDE SEQUENCE [LARGE SCALE GENOMIC DNA]</scope>
    <source>
        <strain evidence="8">cv. Chardonnay</strain>
        <tissue evidence="7">Leaf</tissue>
    </source>
</reference>
<evidence type="ECO:0000256" key="4">
    <source>
        <dbReference type="ARBA" id="ARBA00022821"/>
    </source>
</evidence>
<dbReference type="Proteomes" id="UP000288805">
    <property type="component" value="Unassembled WGS sequence"/>
</dbReference>
<dbReference type="GO" id="GO:0006952">
    <property type="term" value="P:defense response"/>
    <property type="evidence" value="ECO:0007669"/>
    <property type="project" value="UniProtKB-KW"/>
</dbReference>
<dbReference type="Pfam" id="PF23559">
    <property type="entry name" value="WHD_DRP"/>
    <property type="match status" value="1"/>
</dbReference>
<dbReference type="InterPro" id="IPR042197">
    <property type="entry name" value="Apaf_helical"/>
</dbReference>
<dbReference type="FunFam" id="1.10.8.430:FF:000003">
    <property type="entry name" value="Probable disease resistance protein At5g66910"/>
    <property type="match status" value="1"/>
</dbReference>
<dbReference type="InterPro" id="IPR027417">
    <property type="entry name" value="P-loop_NTPase"/>
</dbReference>
<dbReference type="AlphaFoldDB" id="A0A438GX15"/>
<comment type="caution">
    <text evidence="7">The sequence shown here is derived from an EMBL/GenBank/DDBJ whole genome shotgun (WGS) entry which is preliminary data.</text>
</comment>
<dbReference type="SUPFAM" id="SSF52540">
    <property type="entry name" value="P-loop containing nucleoside triphosphate hydrolases"/>
    <property type="match status" value="1"/>
</dbReference>
<dbReference type="Gene3D" id="1.10.8.430">
    <property type="entry name" value="Helical domain of apoptotic protease-activating factors"/>
    <property type="match status" value="1"/>
</dbReference>
<evidence type="ECO:0000256" key="3">
    <source>
        <dbReference type="ARBA" id="ARBA00022741"/>
    </source>
</evidence>
<dbReference type="PANTHER" id="PTHR33463">
    <property type="entry name" value="NB-ARC DOMAIN-CONTAINING PROTEIN-RELATED"/>
    <property type="match status" value="1"/>
</dbReference>
<organism evidence="7 8">
    <name type="scientific">Vitis vinifera</name>
    <name type="common">Grape</name>
    <dbReference type="NCBI Taxonomy" id="29760"/>
    <lineage>
        <taxon>Eukaryota</taxon>
        <taxon>Viridiplantae</taxon>
        <taxon>Streptophyta</taxon>
        <taxon>Embryophyta</taxon>
        <taxon>Tracheophyta</taxon>
        <taxon>Spermatophyta</taxon>
        <taxon>Magnoliopsida</taxon>
        <taxon>eudicotyledons</taxon>
        <taxon>Gunneridae</taxon>
        <taxon>Pentapetalae</taxon>
        <taxon>rosids</taxon>
        <taxon>Vitales</taxon>
        <taxon>Vitaceae</taxon>
        <taxon>Viteae</taxon>
        <taxon>Vitis</taxon>
    </lineage>
</organism>
<evidence type="ECO:0000313" key="7">
    <source>
        <dbReference type="EMBL" id="RVW76756.1"/>
    </source>
</evidence>
<feature type="domain" description="Disease resistance protein At4g27190-like leucine-rich repeats" evidence="5">
    <location>
        <begin position="243"/>
        <end position="343"/>
    </location>
</feature>
<dbReference type="InterPro" id="IPR058922">
    <property type="entry name" value="WHD_DRP"/>
</dbReference>
<keyword evidence="1" id="KW-0433">Leucine-rich repeat</keyword>
<evidence type="ECO:0000259" key="6">
    <source>
        <dbReference type="Pfam" id="PF23559"/>
    </source>
</evidence>
<accession>A0A438GX15</accession>
<dbReference type="Gene3D" id="3.80.10.10">
    <property type="entry name" value="Ribonuclease Inhibitor"/>
    <property type="match status" value="1"/>
</dbReference>
<name>A0A438GX15_VITVI</name>
<dbReference type="GO" id="GO:0043531">
    <property type="term" value="F:ADP binding"/>
    <property type="evidence" value="ECO:0007669"/>
    <property type="project" value="InterPro"/>
</dbReference>
<evidence type="ECO:0000256" key="1">
    <source>
        <dbReference type="ARBA" id="ARBA00022614"/>
    </source>
</evidence>
<evidence type="ECO:0000313" key="8">
    <source>
        <dbReference type="Proteomes" id="UP000288805"/>
    </source>
</evidence>
<evidence type="ECO:0000256" key="2">
    <source>
        <dbReference type="ARBA" id="ARBA00022737"/>
    </source>
</evidence>
<dbReference type="InterPro" id="IPR057135">
    <property type="entry name" value="At4g27190-like_LRR"/>
</dbReference>
<gene>
    <name evidence="7" type="primary">VvCHDp001119_10</name>
    <name evidence="7" type="ORF">CK203_050543</name>
</gene>
<evidence type="ECO:0000259" key="5">
    <source>
        <dbReference type="Pfam" id="PF23247"/>
    </source>
</evidence>
<keyword evidence="4" id="KW-0611">Plant defense</keyword>
<dbReference type="SUPFAM" id="SSF52058">
    <property type="entry name" value="L domain-like"/>
    <property type="match status" value="1"/>
</dbReference>
<dbReference type="PANTHER" id="PTHR33463:SF220">
    <property type="entry name" value="NB-ARC DOMAIN-CONTAINING PROTEIN"/>
    <property type="match status" value="1"/>
</dbReference>
<dbReference type="EMBL" id="QGNW01000323">
    <property type="protein sequence ID" value="RVW76756.1"/>
    <property type="molecule type" value="Genomic_DNA"/>
</dbReference>
<proteinExistence type="predicted"/>
<sequence>MEAQKKQKVECLTEEEAINLFKEKVGETTLNSHPDIPQLAETAAKECEGLPLALITIGRAMVGKSTPQEWERAILMLQTYPSKFSEDHEIWNEELIFLWIGEGFLDEFVSIDEALNQGHHIIEHLKTVCLFENPEFDRVKMHDVIRDMALWNGGLETFPSGFFSFMPVIKVLDLSNTGITKLPTGIECYEEFTPSNLEGMSILQLPRIKHLRTLIIYRCGELQDIKVNLENERGRQGFVADYIPNSIFYNLLRVHVDQLPKLLDLTWLIYIPSLEHLLVHECESMEEVIGDASGVPENLGIFSRLKHLCLYFVPNLRSISRRALSFPSLKTLYVRECPNLRKLPFDSNSARNSLKIIEGKLEWWQGLRWEDETIQLTFTPYFNK</sequence>
<dbReference type="Pfam" id="PF23247">
    <property type="entry name" value="LRR_RPS2"/>
    <property type="match status" value="1"/>
</dbReference>
<feature type="domain" description="Disease resistance protein winged helix" evidence="6">
    <location>
        <begin position="84"/>
        <end position="149"/>
    </location>
</feature>
<keyword evidence="2" id="KW-0677">Repeat</keyword>
<dbReference type="InterPro" id="IPR050905">
    <property type="entry name" value="Plant_NBS-LRR"/>
</dbReference>
<keyword evidence="3" id="KW-0547">Nucleotide-binding</keyword>
<dbReference type="GO" id="GO:0005524">
    <property type="term" value="F:ATP binding"/>
    <property type="evidence" value="ECO:0007669"/>
    <property type="project" value="UniProtKB-KW"/>
</dbReference>
<dbReference type="InterPro" id="IPR032675">
    <property type="entry name" value="LRR_dom_sf"/>
</dbReference>
<protein>
    <submittedName>
        <fullName evidence="7">Putative disease resistance protein</fullName>
    </submittedName>
</protein>